<comment type="caution">
    <text evidence="1">The sequence shown here is derived from an EMBL/GenBank/DDBJ whole genome shotgun (WGS) entry which is preliminary data.</text>
</comment>
<evidence type="ECO:0000313" key="2">
    <source>
        <dbReference type="Proteomes" id="UP000419138"/>
    </source>
</evidence>
<proteinExistence type="predicted"/>
<sequence>MARKSKMNPEERRAYTAQMRAELEAVMDRAYGAMTAGEEFWSEVMRTAAALPDRSPVNVIAIAAQCPGATRVHGVSDWRKAGRYPAKGSTSIRIWTPIRRRPDAPADTVAGAAQGVGEAPGSPADSNSRAVSGYKAAPVFDISQTGGDDYRHPAPLLTPAAAVRDTLVIQYRQAYGEDPEAEGGFDFSGHAPDDAARILLYGHALRRIAEADVLVRGQRPAEVASAAHVAALILGITPGPAVMPPLAGIITGDRKPPVHGAAVRVIETGRAIAEAVKASHQSVPAAAPGDLALRGCPTP</sequence>
<dbReference type="EMBL" id="VCLA01000197">
    <property type="protein sequence ID" value="MQT05102.1"/>
    <property type="molecule type" value="Genomic_DNA"/>
</dbReference>
<dbReference type="RefSeq" id="WP_153526338.1">
    <property type="nucleotide sequence ID" value="NZ_JBEPDZ010000002.1"/>
</dbReference>
<gene>
    <name evidence="1" type="ORF">FF041_34695</name>
</gene>
<name>A0A646KS10_STRJU</name>
<dbReference type="AlphaFoldDB" id="A0A646KS10"/>
<accession>A0A646KS10</accession>
<dbReference type="Proteomes" id="UP000419138">
    <property type="component" value="Unassembled WGS sequence"/>
</dbReference>
<evidence type="ECO:0000313" key="1">
    <source>
        <dbReference type="EMBL" id="MQT05102.1"/>
    </source>
</evidence>
<reference evidence="1 2" key="1">
    <citation type="submission" date="2019-05" db="EMBL/GenBank/DDBJ databases">
        <title>Comparative genomics and metabolomics analyses of clavulanic acid producing Streptomyces species provides insight into specialized metabolism and evolution of beta-lactam biosynthetic gene clusters.</title>
        <authorList>
            <person name="Moore M.A."/>
            <person name="Cruz-Morales P."/>
            <person name="Barona Gomez F."/>
            <person name="Kapil T."/>
        </authorList>
    </citation>
    <scope>NUCLEOTIDE SEQUENCE [LARGE SCALE GENOMIC DNA]</scope>
    <source>
        <strain evidence="1 2">NRRL 5741</strain>
    </source>
</reference>
<protein>
    <submittedName>
        <fullName evidence="1">Uncharacterized protein</fullName>
    </submittedName>
</protein>
<keyword evidence="2" id="KW-1185">Reference proteome</keyword>
<organism evidence="1 2">
    <name type="scientific">Streptomyces jumonjinensis</name>
    <dbReference type="NCBI Taxonomy" id="1945"/>
    <lineage>
        <taxon>Bacteria</taxon>
        <taxon>Bacillati</taxon>
        <taxon>Actinomycetota</taxon>
        <taxon>Actinomycetes</taxon>
        <taxon>Kitasatosporales</taxon>
        <taxon>Streptomycetaceae</taxon>
        <taxon>Streptomyces</taxon>
    </lineage>
</organism>
<dbReference type="OrthoDB" id="7605626at2"/>